<proteinExistence type="inferred from homology"/>
<dbReference type="Pfam" id="PF00225">
    <property type="entry name" value="Kinesin"/>
    <property type="match status" value="1"/>
</dbReference>
<organism evidence="10 11">
    <name type="scientific">Stylonychia lemnae</name>
    <name type="common">Ciliate</name>
    <dbReference type="NCBI Taxonomy" id="5949"/>
    <lineage>
        <taxon>Eukaryota</taxon>
        <taxon>Sar</taxon>
        <taxon>Alveolata</taxon>
        <taxon>Ciliophora</taxon>
        <taxon>Intramacronucleata</taxon>
        <taxon>Spirotrichea</taxon>
        <taxon>Stichotrichia</taxon>
        <taxon>Sporadotrichida</taxon>
        <taxon>Oxytrichidae</taxon>
        <taxon>Stylonychinae</taxon>
        <taxon>Stylonychia</taxon>
    </lineage>
</organism>
<dbReference type="PROSITE" id="PS00411">
    <property type="entry name" value="KINESIN_MOTOR_1"/>
    <property type="match status" value="1"/>
</dbReference>
<keyword evidence="11" id="KW-1185">Reference proteome</keyword>
<evidence type="ECO:0000313" key="10">
    <source>
        <dbReference type="EMBL" id="CDW90867.1"/>
    </source>
</evidence>
<sequence>MKKQQKQSQSQKQIALKSQKQENPVLKSKKSQDTLMIIKKQSIKFADVPLEIEDQKEQAKVEETPQKKDDRIKVTNNRIKVSDASHLIESKYDLILDQKSSQRQVYSFVQDAVKEVFDGINSTILAYGQTGSGKTYTMFGPLWEENVIFNKKQQRSQLRNNLKDSSFAHNQDQEGIIPRSIREIFNLTKQQQNLSNTIYCSFIQIYNEKIFDLLQDGEAKNALKIREEETGNIFVEGLSEYIVQSEKDCFALLRRGEINRITRQTKKNMLSSRSHSIFQMLIENEKPDARGFIKRAKLNLCDLAGSEKIHGLLNDQIESNAHLSELKTINLSLTTLGKVISALCKESKANRKAEMINAPKLLKKGDHHLNKIHIPYRDSHLTRILQDSLGGNTRTVLIATVSPIIDNIDESISTLKFADRAKQVMTNVKVNEINAHDDALVQKLQKEVQALREVLAIRRKGQNSDIQSQFLRLKEENLKLKEIAQNVDMVEKLKIENKLMRLELQRLKDGSDFGNTIRSTDMSMGENMSQSSKIIRKSYNSNKIDSMMDFQDNELLSNTQVDDNAVMHVQQERQKEVNNLMGALQKSGRCPICTLMPPCNHYKSQNEINRQNINEENEEHDEMNSQESPIIKIKANKHARNQPLNLNTQSLPTLNVYQSHSFLSPKGEQTQNYDDNIQLSHFSPQNSKYGMFKTNKRTQKNAYNQNNLMLPEINTSSSKYSQQVGYGPDNFSQQISSRNNSQFKSTFIQPFNSANNKSNAVTTQLDDEEENDQMLNIRIRGKNNQFTNQKSSVYNTIQEQQQRNVQIQEIIKQQLRVKKLEKMQKEREEKSLQKFELEIQKIKQKYKFQKDNL</sequence>
<dbReference type="PROSITE" id="PS50067">
    <property type="entry name" value="KINESIN_MOTOR_2"/>
    <property type="match status" value="1"/>
</dbReference>
<dbReference type="GO" id="GO:0005874">
    <property type="term" value="C:microtubule"/>
    <property type="evidence" value="ECO:0007669"/>
    <property type="project" value="UniProtKB-KW"/>
</dbReference>
<feature type="coiled-coil region" evidence="7">
    <location>
        <begin position="473"/>
        <end position="510"/>
    </location>
</feature>
<evidence type="ECO:0000313" key="11">
    <source>
        <dbReference type="Proteomes" id="UP000039865"/>
    </source>
</evidence>
<dbReference type="InterPro" id="IPR027640">
    <property type="entry name" value="Kinesin-like_fam"/>
</dbReference>
<keyword evidence="2 5" id="KW-0067">ATP-binding</keyword>
<evidence type="ECO:0000256" key="1">
    <source>
        <dbReference type="ARBA" id="ARBA00022741"/>
    </source>
</evidence>
<feature type="binding site" evidence="5">
    <location>
        <begin position="128"/>
        <end position="135"/>
    </location>
    <ligand>
        <name>ATP</name>
        <dbReference type="ChEBI" id="CHEBI:30616"/>
    </ligand>
</feature>
<reference evidence="10 11" key="1">
    <citation type="submission" date="2014-06" db="EMBL/GenBank/DDBJ databases">
        <authorList>
            <person name="Swart Estienne"/>
        </authorList>
    </citation>
    <scope>NUCLEOTIDE SEQUENCE [LARGE SCALE GENOMIC DNA]</scope>
    <source>
        <strain evidence="10 11">130c</strain>
    </source>
</reference>
<dbReference type="PANTHER" id="PTHR47968:SF75">
    <property type="entry name" value="CENTROMERE-ASSOCIATED PROTEIN E"/>
    <property type="match status" value="1"/>
</dbReference>
<dbReference type="GO" id="GO:0007018">
    <property type="term" value="P:microtubule-based movement"/>
    <property type="evidence" value="ECO:0007669"/>
    <property type="project" value="InterPro"/>
</dbReference>
<dbReference type="OrthoDB" id="123929at2759"/>
<accession>A0A078BCA2</accession>
<feature type="domain" description="Kinesin motor" evidence="9">
    <location>
        <begin position="56"/>
        <end position="424"/>
    </location>
</feature>
<protein>
    <recommendedName>
        <fullName evidence="6">Kinesin-like protein</fullName>
    </recommendedName>
</protein>
<dbReference type="InterPro" id="IPR019821">
    <property type="entry name" value="Kinesin_motor_CS"/>
</dbReference>
<evidence type="ECO:0000256" key="5">
    <source>
        <dbReference type="PROSITE-ProRule" id="PRU00283"/>
    </source>
</evidence>
<dbReference type="Proteomes" id="UP000039865">
    <property type="component" value="Unassembled WGS sequence"/>
</dbReference>
<comment type="similarity">
    <text evidence="5 6">Belongs to the TRAFAC class myosin-kinesin ATPase superfamily. Kinesin family.</text>
</comment>
<evidence type="ECO:0000256" key="7">
    <source>
        <dbReference type="SAM" id="Coils"/>
    </source>
</evidence>
<dbReference type="SUPFAM" id="SSF52540">
    <property type="entry name" value="P-loop containing nucleoside triphosphate hydrolases"/>
    <property type="match status" value="1"/>
</dbReference>
<feature type="region of interest" description="Disordered" evidence="8">
    <location>
        <begin position="1"/>
        <end position="31"/>
    </location>
</feature>
<feature type="compositionally biased region" description="Low complexity" evidence="8">
    <location>
        <begin position="1"/>
        <end position="18"/>
    </location>
</feature>
<evidence type="ECO:0000256" key="8">
    <source>
        <dbReference type="SAM" id="MobiDB-lite"/>
    </source>
</evidence>
<evidence type="ECO:0000256" key="2">
    <source>
        <dbReference type="ARBA" id="ARBA00022840"/>
    </source>
</evidence>
<dbReference type="PANTHER" id="PTHR47968">
    <property type="entry name" value="CENTROMERE PROTEIN E"/>
    <property type="match status" value="1"/>
</dbReference>
<keyword evidence="1 5" id="KW-0547">Nucleotide-binding</keyword>
<keyword evidence="4 5" id="KW-0505">Motor protein</keyword>
<dbReference type="InterPro" id="IPR036961">
    <property type="entry name" value="Kinesin_motor_dom_sf"/>
</dbReference>
<keyword evidence="6" id="KW-0493">Microtubule</keyword>
<feature type="coiled-coil region" evidence="7">
    <location>
        <begin position="818"/>
        <end position="852"/>
    </location>
</feature>
<gene>
    <name evidence="10" type="primary">Contig5978.g6405</name>
    <name evidence="10" type="ORF">STYLEM_20014</name>
</gene>
<dbReference type="Gene3D" id="3.40.850.10">
    <property type="entry name" value="Kinesin motor domain"/>
    <property type="match status" value="1"/>
</dbReference>
<evidence type="ECO:0000256" key="3">
    <source>
        <dbReference type="ARBA" id="ARBA00023054"/>
    </source>
</evidence>
<dbReference type="GO" id="GO:0005524">
    <property type="term" value="F:ATP binding"/>
    <property type="evidence" value="ECO:0007669"/>
    <property type="project" value="UniProtKB-UniRule"/>
</dbReference>
<dbReference type="InParanoid" id="A0A078BCA2"/>
<dbReference type="EMBL" id="CCKQ01018865">
    <property type="protein sequence ID" value="CDW90867.1"/>
    <property type="molecule type" value="Genomic_DNA"/>
</dbReference>
<dbReference type="PRINTS" id="PR00380">
    <property type="entry name" value="KINESINHEAVY"/>
</dbReference>
<dbReference type="GO" id="GO:0003777">
    <property type="term" value="F:microtubule motor activity"/>
    <property type="evidence" value="ECO:0007669"/>
    <property type="project" value="InterPro"/>
</dbReference>
<evidence type="ECO:0000256" key="4">
    <source>
        <dbReference type="ARBA" id="ARBA00023175"/>
    </source>
</evidence>
<keyword evidence="3 7" id="KW-0175">Coiled coil</keyword>
<dbReference type="SMART" id="SM00129">
    <property type="entry name" value="KISc"/>
    <property type="match status" value="1"/>
</dbReference>
<dbReference type="CDD" id="cd00106">
    <property type="entry name" value="KISc"/>
    <property type="match status" value="1"/>
</dbReference>
<evidence type="ECO:0000259" key="9">
    <source>
        <dbReference type="PROSITE" id="PS50067"/>
    </source>
</evidence>
<dbReference type="GO" id="GO:0008017">
    <property type="term" value="F:microtubule binding"/>
    <property type="evidence" value="ECO:0007669"/>
    <property type="project" value="InterPro"/>
</dbReference>
<name>A0A078BCA2_STYLE</name>
<evidence type="ECO:0000256" key="6">
    <source>
        <dbReference type="RuleBase" id="RU000394"/>
    </source>
</evidence>
<dbReference type="InterPro" id="IPR027417">
    <property type="entry name" value="P-loop_NTPase"/>
</dbReference>
<dbReference type="AlphaFoldDB" id="A0A078BCA2"/>
<dbReference type="InterPro" id="IPR001752">
    <property type="entry name" value="Kinesin_motor_dom"/>
</dbReference>